<reference evidence="2 3" key="1">
    <citation type="submission" date="2018-10" db="EMBL/GenBank/DDBJ databases">
        <title>Cultivation of a novel Methanohalophilus strain from Kebrit Deep of the Red Sea and a genomic comparison of members of the genus Methanohalophilus.</title>
        <authorList>
            <person name="Guan Y."/>
            <person name="Ngugi D.K."/>
            <person name="Stingl U."/>
        </authorList>
    </citation>
    <scope>NUCLEOTIDE SEQUENCE [LARGE SCALE GENOMIC DNA]</scope>
    <source>
        <strain evidence="2 3">DSM 3094</strain>
    </source>
</reference>
<proteinExistence type="predicted"/>
<dbReference type="AlphaFoldDB" id="A0A3M9L794"/>
<protein>
    <recommendedName>
        <fullName evidence="1">Biopterin-dependent aromatic amino acid hydroxylase family profile domain-containing protein</fullName>
    </recommendedName>
</protein>
<evidence type="ECO:0000259" key="1">
    <source>
        <dbReference type="PROSITE" id="PS51410"/>
    </source>
</evidence>
<dbReference type="Proteomes" id="UP000267921">
    <property type="component" value="Unassembled WGS sequence"/>
</dbReference>
<dbReference type="EMBL" id="RJJG01000004">
    <property type="protein sequence ID" value="RNI09066.1"/>
    <property type="molecule type" value="Genomic_DNA"/>
</dbReference>
<dbReference type="GO" id="GO:0016714">
    <property type="term" value="F:oxidoreductase activity, acting on paired donors, with incorporation or reduction of molecular oxygen, reduced pteridine as one donor, and incorporation of one atom of oxygen"/>
    <property type="evidence" value="ECO:0007669"/>
    <property type="project" value="InterPro"/>
</dbReference>
<evidence type="ECO:0000313" key="2">
    <source>
        <dbReference type="EMBL" id="RNI09066.1"/>
    </source>
</evidence>
<organism evidence="2 3">
    <name type="scientific">Methanohalophilus halophilus</name>
    <dbReference type="NCBI Taxonomy" id="2177"/>
    <lineage>
        <taxon>Archaea</taxon>
        <taxon>Methanobacteriati</taxon>
        <taxon>Methanobacteriota</taxon>
        <taxon>Stenosarchaea group</taxon>
        <taxon>Methanomicrobia</taxon>
        <taxon>Methanosarcinales</taxon>
        <taxon>Methanosarcinaceae</taxon>
        <taxon>Methanohalophilus</taxon>
    </lineage>
</organism>
<evidence type="ECO:0000313" key="3">
    <source>
        <dbReference type="Proteomes" id="UP000267921"/>
    </source>
</evidence>
<accession>A0A3M9L794</accession>
<feature type="domain" description="Biopterin-dependent aromatic amino acid hydroxylase family profile" evidence="1">
    <location>
        <begin position="1"/>
        <end position="63"/>
    </location>
</feature>
<dbReference type="InterPro" id="IPR019774">
    <property type="entry name" value="Aromatic-AA_hydroxylase_C"/>
</dbReference>
<comment type="caution">
    <text evidence="2">The sequence shown here is derived from an EMBL/GenBank/DDBJ whole genome shotgun (WGS) entry which is preliminary data.</text>
</comment>
<gene>
    <name evidence="2" type="ORF">EFE40_06290</name>
</gene>
<dbReference type="PROSITE" id="PS51410">
    <property type="entry name" value="BH4_AAA_HYDROXYL_2"/>
    <property type="match status" value="1"/>
</dbReference>
<sequence length="63" mass="7376">MASVFDEDIDHNRNLVETVFPVLKERYGEEIGARITKIGHERSYSNYWYVTLISISRSQSLLK</sequence>
<name>A0A3M9L794_9EURY</name>